<comment type="similarity">
    <text evidence="3 10">Belongs to the glycosyl hydrolase 13 family.</text>
</comment>
<dbReference type="InterPro" id="IPR006047">
    <property type="entry name" value="GH13_cat_dom"/>
</dbReference>
<evidence type="ECO:0000256" key="4">
    <source>
        <dbReference type="ARBA" id="ARBA00012595"/>
    </source>
</evidence>
<comment type="caution">
    <text evidence="15">The sequence shown here is derived from an EMBL/GenBank/DDBJ whole genome shotgun (WGS) entry which is preliminary data.</text>
</comment>
<proteinExistence type="inferred from homology"/>
<evidence type="ECO:0000313" key="16">
    <source>
        <dbReference type="Proteomes" id="UP001218218"/>
    </source>
</evidence>
<keyword evidence="12" id="KW-0732">Signal</keyword>
<evidence type="ECO:0000256" key="1">
    <source>
        <dbReference type="ARBA" id="ARBA00000548"/>
    </source>
</evidence>
<keyword evidence="6 11" id="KW-0378">Hydrolase</keyword>
<evidence type="ECO:0000259" key="14">
    <source>
        <dbReference type="SMART" id="SM00642"/>
    </source>
</evidence>
<evidence type="ECO:0000256" key="2">
    <source>
        <dbReference type="ARBA" id="ARBA00001913"/>
    </source>
</evidence>
<dbReference type="GO" id="GO:0004556">
    <property type="term" value="F:alpha-amylase activity"/>
    <property type="evidence" value="ECO:0007669"/>
    <property type="project" value="UniProtKB-UniRule"/>
</dbReference>
<evidence type="ECO:0000256" key="8">
    <source>
        <dbReference type="ARBA" id="ARBA00023277"/>
    </source>
</evidence>
<evidence type="ECO:0000256" key="11">
    <source>
        <dbReference type="RuleBase" id="RU361134"/>
    </source>
</evidence>
<feature type="signal peptide" evidence="12">
    <location>
        <begin position="1"/>
        <end position="21"/>
    </location>
</feature>
<protein>
    <recommendedName>
        <fullName evidence="4 11">Alpha-amylase</fullName>
        <ecNumber evidence="4 11">3.2.1.1</ecNumber>
    </recommendedName>
</protein>
<dbReference type="SUPFAM" id="SSF51445">
    <property type="entry name" value="(Trans)glycosidases"/>
    <property type="match status" value="1"/>
</dbReference>
<keyword evidence="8 11" id="KW-0119">Carbohydrate metabolism</keyword>
<evidence type="ECO:0000256" key="3">
    <source>
        <dbReference type="ARBA" id="ARBA00008061"/>
    </source>
</evidence>
<evidence type="ECO:0000256" key="12">
    <source>
        <dbReference type="SAM" id="SignalP"/>
    </source>
</evidence>
<dbReference type="InterPro" id="IPR006048">
    <property type="entry name" value="A-amylase/branching_C"/>
</dbReference>
<evidence type="ECO:0000259" key="13">
    <source>
        <dbReference type="SMART" id="SM00632"/>
    </source>
</evidence>
<evidence type="ECO:0000313" key="15">
    <source>
        <dbReference type="EMBL" id="KAJ7366531.1"/>
    </source>
</evidence>
<keyword evidence="7" id="KW-0106">Calcium</keyword>
<dbReference type="Pfam" id="PF00128">
    <property type="entry name" value="Alpha-amylase"/>
    <property type="match status" value="1"/>
</dbReference>
<dbReference type="CDD" id="cd11317">
    <property type="entry name" value="AmyAc_bac_euk_AmyA"/>
    <property type="match status" value="1"/>
</dbReference>
<dbReference type="SMART" id="SM00632">
    <property type="entry name" value="Aamy_C"/>
    <property type="match status" value="1"/>
</dbReference>
<feature type="domain" description="Glycosyl hydrolase family 13 catalytic" evidence="14">
    <location>
        <begin position="36"/>
        <end position="392"/>
    </location>
</feature>
<dbReference type="GO" id="GO:0046872">
    <property type="term" value="F:metal ion binding"/>
    <property type="evidence" value="ECO:0007669"/>
    <property type="project" value="UniProtKB-KW"/>
</dbReference>
<comment type="cofactor">
    <cofactor evidence="2">
        <name>Ca(2+)</name>
        <dbReference type="ChEBI" id="CHEBI:29108"/>
    </cofactor>
</comment>
<dbReference type="EC" id="3.2.1.1" evidence="4 11"/>
<evidence type="ECO:0000256" key="10">
    <source>
        <dbReference type="RuleBase" id="RU003615"/>
    </source>
</evidence>
<keyword evidence="9 11" id="KW-0326">Glycosidase</keyword>
<dbReference type="InterPro" id="IPR031319">
    <property type="entry name" value="A-amylase_C"/>
</dbReference>
<dbReference type="SUPFAM" id="SSF51011">
    <property type="entry name" value="Glycosyl hydrolase domain"/>
    <property type="match status" value="1"/>
</dbReference>
<name>A0AAD7F514_9AGAR</name>
<dbReference type="SMART" id="SM00642">
    <property type="entry name" value="Aamy"/>
    <property type="match status" value="1"/>
</dbReference>
<dbReference type="InterPro" id="IPR013780">
    <property type="entry name" value="Glyco_hydro_b"/>
</dbReference>
<dbReference type="Gene3D" id="2.60.40.1180">
    <property type="entry name" value="Golgi alpha-mannosidase II"/>
    <property type="match status" value="1"/>
</dbReference>
<evidence type="ECO:0000256" key="5">
    <source>
        <dbReference type="ARBA" id="ARBA00022723"/>
    </source>
</evidence>
<dbReference type="AlphaFoldDB" id="A0AAD7F514"/>
<accession>A0AAD7F514</accession>
<evidence type="ECO:0000256" key="6">
    <source>
        <dbReference type="ARBA" id="ARBA00022801"/>
    </source>
</evidence>
<comment type="catalytic activity">
    <reaction evidence="1 11">
        <text>Endohydrolysis of (1-&gt;4)-alpha-D-glucosidic linkages in polysaccharides containing three or more (1-&gt;4)-alpha-linked D-glucose units.</text>
        <dbReference type="EC" id="3.2.1.1"/>
    </reaction>
</comment>
<feature type="chain" id="PRO_5042103220" description="Alpha-amylase" evidence="12">
    <location>
        <begin position="22"/>
        <end position="488"/>
    </location>
</feature>
<dbReference type="InterPro" id="IPR006046">
    <property type="entry name" value="Alpha_amylase"/>
</dbReference>
<organism evidence="15 16">
    <name type="scientific">Mycena albidolilacea</name>
    <dbReference type="NCBI Taxonomy" id="1033008"/>
    <lineage>
        <taxon>Eukaryota</taxon>
        <taxon>Fungi</taxon>
        <taxon>Dikarya</taxon>
        <taxon>Basidiomycota</taxon>
        <taxon>Agaricomycotina</taxon>
        <taxon>Agaricomycetes</taxon>
        <taxon>Agaricomycetidae</taxon>
        <taxon>Agaricales</taxon>
        <taxon>Marasmiineae</taxon>
        <taxon>Mycenaceae</taxon>
        <taxon>Mycena</taxon>
    </lineage>
</organism>
<feature type="domain" description="Alpha-amylase C-terminal" evidence="13">
    <location>
        <begin position="402"/>
        <end position="488"/>
    </location>
</feature>
<gene>
    <name evidence="15" type="ORF">DFH08DRAFT_834717</name>
</gene>
<evidence type="ECO:0000256" key="7">
    <source>
        <dbReference type="ARBA" id="ARBA00022837"/>
    </source>
</evidence>
<evidence type="ECO:0000256" key="9">
    <source>
        <dbReference type="ARBA" id="ARBA00023295"/>
    </source>
</evidence>
<sequence>MIARFTHSLLVSIPFLSCIAAGSIARIGRSPQKANNAIVQLFEWPWDSVASECTDFLGPAGYGFAQVSPASEHIQGDQWWTDYQVVSYILSSKRGNRTQFENMVSTCSNAGVGIIVDVVTNHMTGAEEAGTGFAGSQYSKYNYPAVPYTESQFHYCAGTVAADVTDYNNVTNVRYCELVGLSDLAQEQPDVQNSIVAYLNDLLSLGVAGFRVDAAKHMEPTVLSTIFSKLDGSPYITQEVSAGGASDPSQYVSNGDVIAFGATAYAMNSFAGTANATVSNMVTPVPMGTAWDLVDSGVGNYIMANQDTERTTTNPTSLNSTSPNNSYTLAAIFMLGFNYGTPTVYSGYNFSGNFDVGAPQDSEGYTNSVTCFSNGFRCEHRWIAIANMVQFHNVVGSADLTNVLVGDTAQQVAFGRGSSGFLVINNDATTWTATFTTSLPSGTYCDIIHDTNADPTTCSGTTYDVSSTGTFTASIGQYDALALYSTSS</sequence>
<dbReference type="EMBL" id="JARIHO010000002">
    <property type="protein sequence ID" value="KAJ7366531.1"/>
    <property type="molecule type" value="Genomic_DNA"/>
</dbReference>
<reference evidence="15" key="1">
    <citation type="submission" date="2023-03" db="EMBL/GenBank/DDBJ databases">
        <title>Massive genome expansion in bonnet fungi (Mycena s.s.) driven by repeated elements and novel gene families across ecological guilds.</title>
        <authorList>
            <consortium name="Lawrence Berkeley National Laboratory"/>
            <person name="Harder C.B."/>
            <person name="Miyauchi S."/>
            <person name="Viragh M."/>
            <person name="Kuo A."/>
            <person name="Thoen E."/>
            <person name="Andreopoulos B."/>
            <person name="Lu D."/>
            <person name="Skrede I."/>
            <person name="Drula E."/>
            <person name="Henrissat B."/>
            <person name="Morin E."/>
            <person name="Kohler A."/>
            <person name="Barry K."/>
            <person name="LaButti K."/>
            <person name="Morin E."/>
            <person name="Salamov A."/>
            <person name="Lipzen A."/>
            <person name="Mereny Z."/>
            <person name="Hegedus B."/>
            <person name="Baldrian P."/>
            <person name="Stursova M."/>
            <person name="Weitz H."/>
            <person name="Taylor A."/>
            <person name="Grigoriev I.V."/>
            <person name="Nagy L.G."/>
            <person name="Martin F."/>
            <person name="Kauserud H."/>
        </authorList>
    </citation>
    <scope>NUCLEOTIDE SEQUENCE</scope>
    <source>
        <strain evidence="15">CBHHK002</strain>
    </source>
</reference>
<dbReference type="GO" id="GO:0005975">
    <property type="term" value="P:carbohydrate metabolic process"/>
    <property type="evidence" value="ECO:0007669"/>
    <property type="project" value="InterPro"/>
</dbReference>
<dbReference type="Proteomes" id="UP001218218">
    <property type="component" value="Unassembled WGS sequence"/>
</dbReference>
<dbReference type="InterPro" id="IPR017853">
    <property type="entry name" value="GH"/>
</dbReference>
<dbReference type="PRINTS" id="PR00110">
    <property type="entry name" value="ALPHAAMYLASE"/>
</dbReference>
<keyword evidence="5" id="KW-0479">Metal-binding</keyword>
<dbReference type="PANTHER" id="PTHR43447">
    <property type="entry name" value="ALPHA-AMYLASE"/>
    <property type="match status" value="1"/>
</dbReference>
<keyword evidence="16" id="KW-1185">Reference proteome</keyword>
<dbReference type="Pfam" id="PF02806">
    <property type="entry name" value="Alpha-amylase_C"/>
    <property type="match status" value="1"/>
</dbReference>
<dbReference type="Gene3D" id="3.20.20.80">
    <property type="entry name" value="Glycosidases"/>
    <property type="match status" value="1"/>
</dbReference>